<feature type="domain" description="Peptidase M1 membrane alanine aminopeptidase" evidence="2">
    <location>
        <begin position="400"/>
        <end position="544"/>
    </location>
</feature>
<dbReference type="InterPro" id="IPR014782">
    <property type="entry name" value="Peptidase_M1_dom"/>
</dbReference>
<evidence type="ECO:0000256" key="1">
    <source>
        <dbReference type="SAM" id="SignalP"/>
    </source>
</evidence>
<keyword evidence="1" id="KW-0732">Signal</keyword>
<gene>
    <name evidence="3" type="ORF">GCM10011511_11020</name>
</gene>
<dbReference type="AlphaFoldDB" id="A0A8J2UAN6"/>
<dbReference type="CDD" id="cd09604">
    <property type="entry name" value="M1_APN_like"/>
    <property type="match status" value="1"/>
</dbReference>
<keyword evidence="4" id="KW-1185">Reference proteome</keyword>
<dbReference type="EMBL" id="BMJC01000001">
    <property type="protein sequence ID" value="GGA89591.1"/>
    <property type="molecule type" value="Genomic_DNA"/>
</dbReference>
<dbReference type="Pfam" id="PF01433">
    <property type="entry name" value="Peptidase_M1"/>
    <property type="match status" value="1"/>
</dbReference>
<dbReference type="Gene3D" id="1.10.390.10">
    <property type="entry name" value="Neutral Protease Domain 2"/>
    <property type="match status" value="1"/>
</dbReference>
<reference evidence="3" key="1">
    <citation type="journal article" date="2014" name="Int. J. Syst. Evol. Microbiol.">
        <title>Complete genome sequence of Corynebacterium casei LMG S-19264T (=DSM 44701T), isolated from a smear-ripened cheese.</title>
        <authorList>
            <consortium name="US DOE Joint Genome Institute (JGI-PGF)"/>
            <person name="Walter F."/>
            <person name="Albersmeier A."/>
            <person name="Kalinowski J."/>
            <person name="Ruckert C."/>
        </authorList>
    </citation>
    <scope>NUCLEOTIDE SEQUENCE</scope>
    <source>
        <strain evidence="3">CGMCC 1.15448</strain>
    </source>
</reference>
<dbReference type="GO" id="GO:0008237">
    <property type="term" value="F:metallopeptidase activity"/>
    <property type="evidence" value="ECO:0007669"/>
    <property type="project" value="InterPro"/>
</dbReference>
<name>A0A8J2UAN6_9BACT</name>
<evidence type="ECO:0000313" key="4">
    <source>
        <dbReference type="Proteomes" id="UP000607559"/>
    </source>
</evidence>
<dbReference type="Proteomes" id="UP000607559">
    <property type="component" value="Unassembled WGS sequence"/>
</dbReference>
<proteinExistence type="predicted"/>
<evidence type="ECO:0000313" key="3">
    <source>
        <dbReference type="EMBL" id="GGA89591.1"/>
    </source>
</evidence>
<evidence type="ECO:0000259" key="2">
    <source>
        <dbReference type="Pfam" id="PF01433"/>
    </source>
</evidence>
<reference evidence="3" key="2">
    <citation type="submission" date="2020-09" db="EMBL/GenBank/DDBJ databases">
        <authorList>
            <person name="Sun Q."/>
            <person name="Zhou Y."/>
        </authorList>
    </citation>
    <scope>NUCLEOTIDE SEQUENCE</scope>
    <source>
        <strain evidence="3">CGMCC 1.15448</strain>
    </source>
</reference>
<organism evidence="3 4">
    <name type="scientific">Puia dinghuensis</name>
    <dbReference type="NCBI Taxonomy" id="1792502"/>
    <lineage>
        <taxon>Bacteria</taxon>
        <taxon>Pseudomonadati</taxon>
        <taxon>Bacteroidota</taxon>
        <taxon>Chitinophagia</taxon>
        <taxon>Chitinophagales</taxon>
        <taxon>Chitinophagaceae</taxon>
        <taxon>Puia</taxon>
    </lineage>
</organism>
<dbReference type="RefSeq" id="WP_188929336.1">
    <property type="nucleotide sequence ID" value="NZ_BMJC01000001.1"/>
</dbReference>
<comment type="caution">
    <text evidence="3">The sequence shown here is derived from an EMBL/GenBank/DDBJ whole genome shotgun (WGS) entry which is preliminary data.</text>
</comment>
<dbReference type="SUPFAM" id="SSF55486">
    <property type="entry name" value="Metalloproteases ('zincins'), catalytic domain"/>
    <property type="match status" value="1"/>
</dbReference>
<dbReference type="InterPro" id="IPR027268">
    <property type="entry name" value="Peptidase_M4/M1_CTD_sf"/>
</dbReference>
<protein>
    <recommendedName>
        <fullName evidence="2">Peptidase M1 membrane alanine aminopeptidase domain-containing protein</fullName>
    </recommendedName>
</protein>
<sequence>MRITLLTILLAVSATALFAQSKFDQHKAFDPLFYPNDGTVYRSAGGAPGEKYWSNRADYSIHTVLDTGSHSLKGDVTITYTNNSPDALSYLWLQVDQNIYRQDSRGESVNPVTGGRWSNRKFTEGDVIRKVVVLIDGREEKADWLVSDTRMQIRLPQAVKAAGGVIRLRIDYSFDIPEYGTDRMGRQLTKNGWIYEIAQWYPRMEVYDDVTGWNVLPYLGQGEFYLEYGNIDYTVTAPSNLVVVGSGELLNPAEVLTPTEQSRLAKARTSDKAVFIRTAEEVAEGKTRLSKASLTWHFRCDRTRDVAWGASKAFIWDAARINLPEGKKALAQSVYPAESAGEAAWGRSTEFVKGCIELYSTEWYPFTYPVATNVAGNVAGMEYPGIVFCGRGERGSGLWDVTNHEFGHNWFPMIVGSNERKYAWMDEGFNTFINDVDTRVFNKGEFYHKQDAQKMGQYMFNDRSEAIFTIPDVIQAYNLGSAAYAKPAMALNLLRKYVLGEKRFDYAFRTYIRRWAFKHPTPWDFFRCMENAGGEDLGWFWRGWILHNWKLDQGVKEVKYVESDASKGAIITIENLEEMAMPVVMVIQQENGKTDTLTLPVEIWQHGPTKAFAYPSTSKIKSIVIDAAHDFPDINPNNNTWTGEAAEKPVPPGVSATTVIDKYFAAIGGKDKVMGVKDLLVIAKANVQGQQVIETRKYLQPDGEVLDIELPDMKMHAVHLVVSKDSVTLSQMGQVPPLDEATKKDIRENAGAFPELNFSKEGFKTELTSIKNLEGTEAYELKVTTPSGHVNLFYYAVESGLRIREVRSTGQGSTTTDYGDYREVDGIKFPWHIDDNQGEVELNMTVQSVKVNSGLTATDMK</sequence>
<dbReference type="GO" id="GO:0008270">
    <property type="term" value="F:zinc ion binding"/>
    <property type="evidence" value="ECO:0007669"/>
    <property type="project" value="InterPro"/>
</dbReference>
<feature type="signal peptide" evidence="1">
    <location>
        <begin position="1"/>
        <end position="19"/>
    </location>
</feature>
<feature type="chain" id="PRO_5035224598" description="Peptidase M1 membrane alanine aminopeptidase domain-containing protein" evidence="1">
    <location>
        <begin position="20"/>
        <end position="861"/>
    </location>
</feature>
<accession>A0A8J2UAN6</accession>